<dbReference type="Pfam" id="PF00151">
    <property type="entry name" value="Lipase"/>
    <property type="match status" value="1"/>
</dbReference>
<dbReference type="GO" id="GO:0017171">
    <property type="term" value="F:serine hydrolase activity"/>
    <property type="evidence" value="ECO:0007669"/>
    <property type="project" value="TreeGrafter"/>
</dbReference>
<evidence type="ECO:0000256" key="1">
    <source>
        <dbReference type="ARBA" id="ARBA00004613"/>
    </source>
</evidence>
<evidence type="ECO:0000256" key="4">
    <source>
        <dbReference type="RuleBase" id="RU004262"/>
    </source>
</evidence>
<accession>A0AAD8EFI5</accession>
<organism evidence="8 9">
    <name type="scientific">Diploptera punctata</name>
    <name type="common">Pacific beetle cockroach</name>
    <dbReference type="NCBI Taxonomy" id="6984"/>
    <lineage>
        <taxon>Eukaryota</taxon>
        <taxon>Metazoa</taxon>
        <taxon>Ecdysozoa</taxon>
        <taxon>Arthropoda</taxon>
        <taxon>Hexapoda</taxon>
        <taxon>Insecta</taxon>
        <taxon>Pterygota</taxon>
        <taxon>Neoptera</taxon>
        <taxon>Polyneoptera</taxon>
        <taxon>Dictyoptera</taxon>
        <taxon>Blattodea</taxon>
        <taxon>Blaberoidea</taxon>
        <taxon>Blaberidae</taxon>
        <taxon>Diplopterinae</taxon>
        <taxon>Diploptera</taxon>
    </lineage>
</organism>
<feature type="chain" id="PRO_5042211645" description="Lipase domain-containing protein" evidence="6">
    <location>
        <begin position="22"/>
        <end position="467"/>
    </location>
</feature>
<feature type="signal peptide" evidence="6">
    <location>
        <begin position="1"/>
        <end position="21"/>
    </location>
</feature>
<dbReference type="PANTHER" id="PTHR11610">
    <property type="entry name" value="LIPASE"/>
    <property type="match status" value="1"/>
</dbReference>
<dbReference type="CDD" id="cd00707">
    <property type="entry name" value="Pancreat_lipase_like"/>
    <property type="match status" value="1"/>
</dbReference>
<evidence type="ECO:0000256" key="3">
    <source>
        <dbReference type="ARBA" id="ARBA00022525"/>
    </source>
</evidence>
<evidence type="ECO:0000256" key="2">
    <source>
        <dbReference type="ARBA" id="ARBA00010701"/>
    </source>
</evidence>
<dbReference type="GO" id="GO:0016042">
    <property type="term" value="P:lipid catabolic process"/>
    <property type="evidence" value="ECO:0007669"/>
    <property type="project" value="TreeGrafter"/>
</dbReference>
<dbReference type="InterPro" id="IPR029058">
    <property type="entry name" value="AB_hydrolase_fold"/>
</dbReference>
<dbReference type="PANTHER" id="PTHR11610:SF169">
    <property type="entry name" value="GH15759P-RELATED"/>
    <property type="match status" value="1"/>
</dbReference>
<dbReference type="InterPro" id="IPR033906">
    <property type="entry name" value="Lipase_N"/>
</dbReference>
<keyword evidence="3" id="KW-0964">Secreted</keyword>
<dbReference type="PRINTS" id="PR00821">
    <property type="entry name" value="TAGLIPASE"/>
</dbReference>
<evidence type="ECO:0000259" key="7">
    <source>
        <dbReference type="Pfam" id="PF00151"/>
    </source>
</evidence>
<comment type="subcellular location">
    <subcellularLocation>
        <location evidence="1">Secreted</location>
    </subcellularLocation>
</comment>
<dbReference type="AlphaFoldDB" id="A0AAD8EFI5"/>
<protein>
    <recommendedName>
        <fullName evidence="7">Lipase domain-containing protein</fullName>
    </recommendedName>
</protein>
<name>A0AAD8EFI5_DIPPU</name>
<comment type="caution">
    <text evidence="8">The sequence shown here is derived from an EMBL/GenBank/DDBJ whole genome shotgun (WGS) entry which is preliminary data.</text>
</comment>
<dbReference type="EMBL" id="JASPKZ010005677">
    <property type="protein sequence ID" value="KAJ9588478.1"/>
    <property type="molecule type" value="Genomic_DNA"/>
</dbReference>
<evidence type="ECO:0000256" key="6">
    <source>
        <dbReference type="SAM" id="SignalP"/>
    </source>
</evidence>
<keyword evidence="9" id="KW-1185">Reference proteome</keyword>
<feature type="domain" description="Lipase" evidence="7">
    <location>
        <begin position="27"/>
        <end position="274"/>
    </location>
</feature>
<sequence>MNLASLLFGVLAVGVFLLGSAVRKPIGQQGVDFQLYTRKLDSNGNYILADSPVFVGNNFNPMKPTEVIVHGFNETSDNKYVALIRDGYLETTDYNVVMVNWGPLARGPYYDEATQNVYNVAPLLSDYLDFLVRTSNRSLVRGIGFDLGAQILAVAAQKMKRGPLAQITALDPAKPIFEFEDNTMRLDKGDAEFVEVIHTAGGFLSFSENIGHVDIYPNGGVSPQPGCLEEMERATYCSHRRAYEYYAQSLRHPKLYPASLCSSWSEYKDGKCTENEKIYIGDSIPARARGSFYLDIHYGTSSNKAEVVQTTYNLVTEAPAKISNNSYSSSCLRKYQSLRLFDIILSMMCIFTIFLSFYAIILAFLRCITGGNQQKINENKKNQEKKHKINQVDQKWEARFLIYLAKNLYSEGTHRLLKDKEGKQFTIVKRVGKKRMHLVNDKNEVIMPVRVTIVKTKVTKKPIIDNI</sequence>
<keyword evidence="6" id="KW-0732">Signal</keyword>
<reference evidence="8" key="1">
    <citation type="journal article" date="2023" name="IScience">
        <title>Live-bearing cockroach genome reveals convergent evolutionary mechanisms linked to viviparity in insects and beyond.</title>
        <authorList>
            <person name="Fouks B."/>
            <person name="Harrison M.C."/>
            <person name="Mikhailova A.A."/>
            <person name="Marchal E."/>
            <person name="English S."/>
            <person name="Carruthers M."/>
            <person name="Jennings E.C."/>
            <person name="Chiamaka E.L."/>
            <person name="Frigard R.A."/>
            <person name="Pippel M."/>
            <person name="Attardo G.M."/>
            <person name="Benoit J.B."/>
            <person name="Bornberg-Bauer E."/>
            <person name="Tobe S.S."/>
        </authorList>
    </citation>
    <scope>NUCLEOTIDE SEQUENCE</scope>
    <source>
        <strain evidence="8">Stay&amp;Tobe</strain>
    </source>
</reference>
<gene>
    <name evidence="8" type="ORF">L9F63_018134</name>
</gene>
<dbReference type="Gene3D" id="3.40.50.1820">
    <property type="entry name" value="alpha/beta hydrolase"/>
    <property type="match status" value="1"/>
</dbReference>
<dbReference type="GO" id="GO:0005615">
    <property type="term" value="C:extracellular space"/>
    <property type="evidence" value="ECO:0007669"/>
    <property type="project" value="TreeGrafter"/>
</dbReference>
<keyword evidence="5" id="KW-1133">Transmembrane helix</keyword>
<proteinExistence type="inferred from homology"/>
<keyword evidence="5" id="KW-0472">Membrane</keyword>
<dbReference type="InterPro" id="IPR013818">
    <property type="entry name" value="Lipase"/>
</dbReference>
<dbReference type="InterPro" id="IPR000734">
    <property type="entry name" value="TAG_lipase"/>
</dbReference>
<keyword evidence="5" id="KW-0812">Transmembrane</keyword>
<evidence type="ECO:0000256" key="5">
    <source>
        <dbReference type="SAM" id="Phobius"/>
    </source>
</evidence>
<reference evidence="8" key="2">
    <citation type="submission" date="2023-05" db="EMBL/GenBank/DDBJ databases">
        <authorList>
            <person name="Fouks B."/>
        </authorList>
    </citation>
    <scope>NUCLEOTIDE SEQUENCE</scope>
    <source>
        <strain evidence="8">Stay&amp;Tobe</strain>
        <tissue evidence="8">Testes</tissue>
    </source>
</reference>
<comment type="similarity">
    <text evidence="2 4">Belongs to the AB hydrolase superfamily. Lipase family.</text>
</comment>
<dbReference type="Proteomes" id="UP001233999">
    <property type="component" value="Unassembled WGS sequence"/>
</dbReference>
<evidence type="ECO:0000313" key="9">
    <source>
        <dbReference type="Proteomes" id="UP001233999"/>
    </source>
</evidence>
<dbReference type="GO" id="GO:0016298">
    <property type="term" value="F:lipase activity"/>
    <property type="evidence" value="ECO:0007669"/>
    <property type="project" value="InterPro"/>
</dbReference>
<feature type="transmembrane region" description="Helical" evidence="5">
    <location>
        <begin position="343"/>
        <end position="365"/>
    </location>
</feature>
<evidence type="ECO:0000313" key="8">
    <source>
        <dbReference type="EMBL" id="KAJ9588478.1"/>
    </source>
</evidence>
<dbReference type="SUPFAM" id="SSF53474">
    <property type="entry name" value="alpha/beta-Hydrolases"/>
    <property type="match status" value="1"/>
</dbReference>